<name>A0ABP5WWA7_9ACTN</name>
<reference evidence="3" key="1">
    <citation type="journal article" date="2019" name="Int. J. Syst. Evol. Microbiol.">
        <title>The Global Catalogue of Microorganisms (GCM) 10K type strain sequencing project: providing services to taxonomists for standard genome sequencing and annotation.</title>
        <authorList>
            <consortium name="The Broad Institute Genomics Platform"/>
            <consortium name="The Broad Institute Genome Sequencing Center for Infectious Disease"/>
            <person name="Wu L."/>
            <person name="Ma J."/>
        </authorList>
    </citation>
    <scope>NUCLEOTIDE SEQUENCE [LARGE SCALE GENOMIC DNA]</scope>
    <source>
        <strain evidence="3">JCM 3325</strain>
    </source>
</reference>
<feature type="region of interest" description="Disordered" evidence="1">
    <location>
        <begin position="218"/>
        <end position="240"/>
    </location>
</feature>
<gene>
    <name evidence="2" type="ORF">GCM10010191_57820</name>
</gene>
<dbReference type="Proteomes" id="UP001501231">
    <property type="component" value="Unassembled WGS sequence"/>
</dbReference>
<evidence type="ECO:0000313" key="2">
    <source>
        <dbReference type="EMBL" id="GAA2435589.1"/>
    </source>
</evidence>
<sequence>MTLGPRDSPSPPGDTDGPDPPYPGDKHVAGTRYNNDPASPPLPEPVAPGSADWVPVQGTSRPEEPAPPQPAEPAPPSPADTVPDIPMVPWKPPEPVPDPMDDPERRRTLVDAFVAEFVASATWRATLAVLEGAFPGLGMAATLSRRTDELWRIIETLDSGSPGLGVPVWLDGNGMALNLSAQLPARPRTEMSAVRPRASWPYAGAFVIDTLDPLRYHRPVGGPQAPREEGAQTPPPGEEEESGVVIVADLASAGPRVLDAPALWRHAGRVVTATLHDPIAPETRTQTRRALKALRRVVFIDPNLAVGLCLQIDVARTPRCLLAFHVDQETPRFIRP</sequence>
<comment type="caution">
    <text evidence="2">The sequence shown here is derived from an EMBL/GenBank/DDBJ whole genome shotgun (WGS) entry which is preliminary data.</text>
</comment>
<dbReference type="RefSeq" id="WP_344593106.1">
    <property type="nucleotide sequence ID" value="NZ_BAAARW010000020.1"/>
</dbReference>
<dbReference type="EMBL" id="BAAARW010000020">
    <property type="protein sequence ID" value="GAA2435589.1"/>
    <property type="molecule type" value="Genomic_DNA"/>
</dbReference>
<proteinExistence type="predicted"/>
<accession>A0ABP5WWA7</accession>
<evidence type="ECO:0000256" key="1">
    <source>
        <dbReference type="SAM" id="MobiDB-lite"/>
    </source>
</evidence>
<organism evidence="2 3">
    <name type="scientific">Actinomadura vinacea</name>
    <dbReference type="NCBI Taxonomy" id="115336"/>
    <lineage>
        <taxon>Bacteria</taxon>
        <taxon>Bacillati</taxon>
        <taxon>Actinomycetota</taxon>
        <taxon>Actinomycetes</taxon>
        <taxon>Streptosporangiales</taxon>
        <taxon>Thermomonosporaceae</taxon>
        <taxon>Actinomadura</taxon>
    </lineage>
</organism>
<keyword evidence="3" id="KW-1185">Reference proteome</keyword>
<feature type="compositionally biased region" description="Pro residues" evidence="1">
    <location>
        <begin position="89"/>
        <end position="98"/>
    </location>
</feature>
<feature type="compositionally biased region" description="Pro residues" evidence="1">
    <location>
        <begin position="65"/>
        <end position="78"/>
    </location>
</feature>
<feature type="region of interest" description="Disordered" evidence="1">
    <location>
        <begin position="1"/>
        <end position="100"/>
    </location>
</feature>
<evidence type="ECO:0000313" key="3">
    <source>
        <dbReference type="Proteomes" id="UP001501231"/>
    </source>
</evidence>
<protein>
    <submittedName>
        <fullName evidence="2">Uncharacterized protein</fullName>
    </submittedName>
</protein>
<feature type="compositionally biased region" description="Pro residues" evidence="1">
    <location>
        <begin position="8"/>
        <end position="23"/>
    </location>
</feature>